<evidence type="ECO:0000256" key="3">
    <source>
        <dbReference type="ARBA" id="ARBA00022670"/>
    </source>
</evidence>
<dbReference type="EMBL" id="GL983841">
    <property type="protein sequence ID" value="EGR31622.1"/>
    <property type="molecule type" value="Genomic_DNA"/>
</dbReference>
<dbReference type="STRING" id="857967.G0QT47"/>
<dbReference type="GO" id="GO:0005737">
    <property type="term" value="C:cytoplasm"/>
    <property type="evidence" value="ECO:0007669"/>
    <property type="project" value="UniProtKB-ARBA"/>
</dbReference>
<dbReference type="SUPFAM" id="SSF63411">
    <property type="entry name" value="LuxS/MPP-like metallohydrolase"/>
    <property type="match status" value="4"/>
</dbReference>
<dbReference type="FunFam" id="3.30.830.10:FF:000012">
    <property type="entry name" value="Protease 3"/>
    <property type="match status" value="1"/>
</dbReference>
<accession>G0QT47</accession>
<dbReference type="EC" id="3.4.24.56" evidence="13"/>
<evidence type="ECO:0000259" key="11">
    <source>
        <dbReference type="Pfam" id="PF16187"/>
    </source>
</evidence>
<keyword evidence="14" id="KW-1185">Reference proteome</keyword>
<keyword evidence="4" id="KW-0479">Metal-binding</keyword>
<keyword evidence="5 13" id="KW-0378">Hydrolase</keyword>
<comment type="cofactor">
    <cofactor evidence="1">
        <name>Zn(2+)</name>
        <dbReference type="ChEBI" id="CHEBI:29105"/>
    </cofactor>
</comment>
<keyword evidence="6" id="KW-0862">Zinc</keyword>
<evidence type="ECO:0000256" key="2">
    <source>
        <dbReference type="ARBA" id="ARBA00007261"/>
    </source>
</evidence>
<dbReference type="InterPro" id="IPR007863">
    <property type="entry name" value="Peptidase_M16_C"/>
</dbReference>
<dbReference type="Pfam" id="PF16187">
    <property type="entry name" value="Peptidase_M16_M"/>
    <property type="match status" value="1"/>
</dbReference>
<dbReference type="GeneID" id="14907768"/>
<reference evidence="13 14" key="1">
    <citation type="submission" date="2011-07" db="EMBL/GenBank/DDBJ databases">
        <authorList>
            <person name="Coyne R."/>
            <person name="Brami D."/>
            <person name="Johnson J."/>
            <person name="Hostetler J."/>
            <person name="Hannick L."/>
            <person name="Clark T."/>
            <person name="Cassidy-Hanley D."/>
            <person name="Inman J."/>
        </authorList>
    </citation>
    <scope>NUCLEOTIDE SEQUENCE [LARGE SCALE GENOMIC DNA]</scope>
    <source>
        <strain evidence="13 14">G5</strain>
    </source>
</reference>
<dbReference type="Pfam" id="PF22456">
    <property type="entry name" value="PqqF-like_C_4"/>
    <property type="match status" value="1"/>
</dbReference>
<dbReference type="InterPro" id="IPR054734">
    <property type="entry name" value="PqqF-like_C_4"/>
</dbReference>
<feature type="domain" description="Peptidase M16 C-terminal" evidence="10">
    <location>
        <begin position="187"/>
        <end position="367"/>
    </location>
</feature>
<dbReference type="PROSITE" id="PS00143">
    <property type="entry name" value="INSULINASE"/>
    <property type="match status" value="1"/>
</dbReference>
<dbReference type="RefSeq" id="XP_004035108.1">
    <property type="nucleotide sequence ID" value="XM_004035060.1"/>
</dbReference>
<feature type="domain" description="Peptidase M16 middle/third" evidence="11">
    <location>
        <begin position="373"/>
        <end position="663"/>
    </location>
</feature>
<evidence type="ECO:0000313" key="14">
    <source>
        <dbReference type="Proteomes" id="UP000008983"/>
    </source>
</evidence>
<dbReference type="PANTHER" id="PTHR43690">
    <property type="entry name" value="NARDILYSIN"/>
    <property type="match status" value="1"/>
</dbReference>
<dbReference type="InterPro" id="IPR050626">
    <property type="entry name" value="Peptidase_M16"/>
</dbReference>
<evidence type="ECO:0000313" key="13">
    <source>
        <dbReference type="EMBL" id="EGR31622.1"/>
    </source>
</evidence>
<dbReference type="OMA" id="PRWIFDE"/>
<dbReference type="GO" id="GO:0046872">
    <property type="term" value="F:metal ion binding"/>
    <property type="evidence" value="ECO:0007669"/>
    <property type="project" value="UniProtKB-KW"/>
</dbReference>
<dbReference type="AlphaFoldDB" id="G0QT47"/>
<dbReference type="GO" id="GO:0006508">
    <property type="term" value="P:proteolysis"/>
    <property type="evidence" value="ECO:0007669"/>
    <property type="project" value="UniProtKB-KW"/>
</dbReference>
<evidence type="ECO:0000256" key="5">
    <source>
        <dbReference type="ARBA" id="ARBA00022801"/>
    </source>
</evidence>
<evidence type="ECO:0000259" key="12">
    <source>
        <dbReference type="Pfam" id="PF22456"/>
    </source>
</evidence>
<name>G0QT47_ICHMU</name>
<evidence type="ECO:0000256" key="8">
    <source>
        <dbReference type="RuleBase" id="RU004447"/>
    </source>
</evidence>
<evidence type="ECO:0000256" key="4">
    <source>
        <dbReference type="ARBA" id="ARBA00022723"/>
    </source>
</evidence>
<gene>
    <name evidence="13" type="ORF">IMG5_106040</name>
</gene>
<evidence type="ECO:0000259" key="9">
    <source>
        <dbReference type="Pfam" id="PF00675"/>
    </source>
</evidence>
<dbReference type="InterPro" id="IPR011765">
    <property type="entry name" value="Pept_M16_N"/>
</dbReference>
<protein>
    <submittedName>
        <fullName evidence="13">Insulin-degrading enzyme, putative</fullName>
        <ecNumber evidence="13">3.4.24.56</ecNumber>
    </submittedName>
</protein>
<evidence type="ECO:0000256" key="7">
    <source>
        <dbReference type="ARBA" id="ARBA00023049"/>
    </source>
</evidence>
<dbReference type="PANTHER" id="PTHR43690:SF18">
    <property type="entry name" value="INSULIN-DEGRADING ENZYME-RELATED"/>
    <property type="match status" value="1"/>
</dbReference>
<dbReference type="Gene3D" id="3.30.830.10">
    <property type="entry name" value="Metalloenzyme, LuxS/M16 peptidase-like"/>
    <property type="match status" value="4"/>
</dbReference>
<dbReference type="eggNOG" id="KOG0959">
    <property type="taxonomic scope" value="Eukaryota"/>
</dbReference>
<dbReference type="FunFam" id="3.30.830.10:FF:000005">
    <property type="entry name" value="nardilysin isoform X1"/>
    <property type="match status" value="1"/>
</dbReference>
<dbReference type="InterPro" id="IPR011249">
    <property type="entry name" value="Metalloenz_LuxS/M16"/>
</dbReference>
<dbReference type="Proteomes" id="UP000008983">
    <property type="component" value="Unassembled WGS sequence"/>
</dbReference>
<organism evidence="13 14">
    <name type="scientific">Ichthyophthirius multifiliis</name>
    <name type="common">White spot disease agent</name>
    <name type="synonym">Ich</name>
    <dbReference type="NCBI Taxonomy" id="5932"/>
    <lineage>
        <taxon>Eukaryota</taxon>
        <taxon>Sar</taxon>
        <taxon>Alveolata</taxon>
        <taxon>Ciliophora</taxon>
        <taxon>Intramacronucleata</taxon>
        <taxon>Oligohymenophorea</taxon>
        <taxon>Hymenostomatida</taxon>
        <taxon>Ophryoglenina</taxon>
        <taxon>Ichthyophthirius</taxon>
    </lineage>
</organism>
<sequence>MIPNTETKIEKSPNDNREYLGFTLKNGIKVIVISDKETDKSAVSLDIHIGQLEDPRTCQGIAHFCEHMLFMGTKKYPIQNEFSQFLNQNSGSDNAYTDMMNTNYYYDIKNDQLQNSLDRFSQFFIEPLFDETCVEKEIQAIESEHQLGLNDDSNRHWEIFKSLSEKNSNFNQYGGGCLETLQKPTIRQDLIDFYEKYYSSNLMNLVIYGVDDIQILQKWAIDYFQEIPNKNIQRPIYQDHPFLPYDKYLGKLINIIPVLDEDTIEFCWIVDYFLKEREVKSEEYLQHIFGHEGENSLLSLLIDEGYASEIVSFGENCMGLFSYIGIQITLTSYGFDNWDKVCHVVFQMVEVLKKEGAREYIYEEIKETHKINFRFLEKIAKHEYVTKIADEMHHCKDIGNVLKNKYQFKKFNKNLIEKLINSLNMENLLIFLSTQQYEQDEDEQDVYFGAKYKVNQIPDNIKKLQQIKYVNHFSTKKLGLPLQNKFIPKNFDLLEIKNEQKYPILVYQSQESELYYKQDDFFKICKIYGNLQIFTNDCSQGKSVKAEVLGELWLELLQYYINETRYQAETAHINIKLEQTYTAFQIKFNGYSDSMHNLLQEFFKLFLKYDPEKQGERIFKIYYEKLENDYKNFYRDSPYKICQDLLKICMISDGKYSLKQKLNILKKLKFQDIIDYNKSWLQNYRMRWLLMGNISLEQSFFLVKYVEQCMKQLRLNNQILQLFQIPTIKCNKLNSDNLYLLEYHVSKKFCNMDETNSSFICHFQKSIETLEQRVYMQLLHNYLSEPLFNQLRTNDQLGYIVDCWEETFRSVSGMSFLIQSSTFCPIIVSEKLESFLVNINLKLKNLQEQEFNEFKHSVGVKLTEKFQSLSQEFKFMRGEILIQQYIFNRKELVSDVLQNISVQNFIEFYQNLFFNERKLIEIHFICINHINDQKLNKEKYKEQRKITQLKDDQMLKDICNQNNQFYD</sequence>
<dbReference type="GO" id="GO:0004222">
    <property type="term" value="F:metalloendopeptidase activity"/>
    <property type="evidence" value="ECO:0007669"/>
    <property type="project" value="UniProtKB-EC"/>
</dbReference>
<dbReference type="InterPro" id="IPR001431">
    <property type="entry name" value="Pept_M16_Zn_BS"/>
</dbReference>
<evidence type="ECO:0000259" key="10">
    <source>
        <dbReference type="Pfam" id="PF05193"/>
    </source>
</evidence>
<feature type="domain" description="Coenzyme PQQ synthesis protein F-like C-terminal lobe" evidence="12">
    <location>
        <begin position="778"/>
        <end position="873"/>
    </location>
</feature>
<dbReference type="Pfam" id="PF00675">
    <property type="entry name" value="Peptidase_M16"/>
    <property type="match status" value="1"/>
</dbReference>
<comment type="similarity">
    <text evidence="2 8">Belongs to the peptidase M16 family.</text>
</comment>
<evidence type="ECO:0000256" key="6">
    <source>
        <dbReference type="ARBA" id="ARBA00022833"/>
    </source>
</evidence>
<dbReference type="Pfam" id="PF05193">
    <property type="entry name" value="Peptidase_M16_C"/>
    <property type="match status" value="1"/>
</dbReference>
<proteinExistence type="inferred from homology"/>
<dbReference type="InterPro" id="IPR032632">
    <property type="entry name" value="Peptidase_M16_M"/>
</dbReference>
<dbReference type="OrthoDB" id="952271at2759"/>
<keyword evidence="7" id="KW-0482">Metalloprotease</keyword>
<keyword evidence="3" id="KW-0645">Protease</keyword>
<dbReference type="InParanoid" id="G0QT47"/>
<feature type="domain" description="Peptidase M16 N-terminal" evidence="9">
    <location>
        <begin position="30"/>
        <end position="150"/>
    </location>
</feature>
<evidence type="ECO:0000256" key="1">
    <source>
        <dbReference type="ARBA" id="ARBA00001947"/>
    </source>
</evidence>